<dbReference type="SFLD" id="SFLDG01212">
    <property type="entry name" value="Phytoene_synthase_like"/>
    <property type="match status" value="1"/>
</dbReference>
<name>A0A543KJQ4_9MICO</name>
<reference evidence="3 4" key="1">
    <citation type="submission" date="2019-06" db="EMBL/GenBank/DDBJ databases">
        <title>Sequencing the genomes of 1000 actinobacteria strains.</title>
        <authorList>
            <person name="Klenk H.-P."/>
        </authorList>
    </citation>
    <scope>NUCLEOTIDE SEQUENCE [LARGE SCALE GENOMIC DNA]</scope>
    <source>
        <strain evidence="3 4">DSM 12362</strain>
    </source>
</reference>
<proteinExistence type="predicted"/>
<evidence type="ECO:0000313" key="4">
    <source>
        <dbReference type="Proteomes" id="UP000315133"/>
    </source>
</evidence>
<dbReference type="RefSeq" id="WP_238329487.1">
    <property type="nucleotide sequence ID" value="NZ_BAAAIL010000003.1"/>
</dbReference>
<gene>
    <name evidence="3" type="ORF">FB476_0146</name>
</gene>
<dbReference type="UniPathway" id="UPA00799"/>
<dbReference type="EMBL" id="VFPU01000001">
    <property type="protein sequence ID" value="TQM95307.1"/>
    <property type="molecule type" value="Genomic_DNA"/>
</dbReference>
<dbReference type="GO" id="GO:0004311">
    <property type="term" value="F:geranylgeranyl diphosphate synthase activity"/>
    <property type="evidence" value="ECO:0007669"/>
    <property type="project" value="InterPro"/>
</dbReference>
<protein>
    <submittedName>
        <fullName evidence="3">Phytoene/squalene synthetase</fullName>
    </submittedName>
</protein>
<dbReference type="Proteomes" id="UP000315133">
    <property type="component" value="Unassembled WGS sequence"/>
</dbReference>
<evidence type="ECO:0000256" key="1">
    <source>
        <dbReference type="ARBA" id="ARBA00004684"/>
    </source>
</evidence>
<dbReference type="Pfam" id="PF00494">
    <property type="entry name" value="SQS_PSY"/>
    <property type="match status" value="1"/>
</dbReference>
<dbReference type="InterPro" id="IPR044843">
    <property type="entry name" value="Trans_IPPS_bact-type"/>
</dbReference>
<dbReference type="AlphaFoldDB" id="A0A543KJQ4"/>
<sequence>MMFVRPPRGEGSAPACTSTYDRAARASAAVVIGEYSTSFGWATRLLHEPVRTHVRSIYALVRVADELVDDARQPWSRERRSLLLDGLQEETHRAMGSGGSANLVVHAFALTAKEFGIGRDLVDPFFDSMRADLSVQVHDPESLSGYLYGSAEVVGLMCLRVFVDGDQDRYDALTPGARALGAAFQKVNFLRDLHDDQELLGRTYFPGVDLTTFTDRERDLLLADIDADLAAAAAVIPLLPPSSRCAVHAAHGLFAELSRRLHRTPAAEIARRRVRVPDVVKARIVAQSLAATR</sequence>
<dbReference type="SFLD" id="SFLDG01018">
    <property type="entry name" value="Squalene/Phytoene_Synthase_Lik"/>
    <property type="match status" value="1"/>
</dbReference>
<comment type="caution">
    <text evidence="3">The sequence shown here is derived from an EMBL/GenBank/DDBJ whole genome shotgun (WGS) entry which is preliminary data.</text>
</comment>
<keyword evidence="4" id="KW-1185">Reference proteome</keyword>
<organism evidence="3 4">
    <name type="scientific">Ornithinimicrobium humiphilum</name>
    <dbReference type="NCBI Taxonomy" id="125288"/>
    <lineage>
        <taxon>Bacteria</taxon>
        <taxon>Bacillati</taxon>
        <taxon>Actinomycetota</taxon>
        <taxon>Actinomycetes</taxon>
        <taxon>Micrococcales</taxon>
        <taxon>Ornithinimicrobiaceae</taxon>
        <taxon>Ornithinimicrobium</taxon>
    </lineage>
</organism>
<dbReference type="PROSITE" id="PS01045">
    <property type="entry name" value="SQUALEN_PHYTOEN_SYN_2"/>
    <property type="match status" value="1"/>
</dbReference>
<dbReference type="Gene3D" id="1.10.600.10">
    <property type="entry name" value="Farnesyl Diphosphate Synthase"/>
    <property type="match status" value="1"/>
</dbReference>
<dbReference type="InterPro" id="IPR019845">
    <property type="entry name" value="Squalene/phytoene_synthase_CS"/>
</dbReference>
<evidence type="ECO:0000256" key="2">
    <source>
        <dbReference type="ARBA" id="ARBA00022679"/>
    </source>
</evidence>
<comment type="pathway">
    <text evidence="1">Carotenoid biosynthesis; phytoene biosynthesis.</text>
</comment>
<dbReference type="SFLD" id="SFLDS00005">
    <property type="entry name" value="Isoprenoid_Synthase_Type_I"/>
    <property type="match status" value="1"/>
</dbReference>
<dbReference type="PANTHER" id="PTHR31480">
    <property type="entry name" value="BIFUNCTIONAL LYCOPENE CYCLASE/PHYTOENE SYNTHASE"/>
    <property type="match status" value="1"/>
</dbReference>
<dbReference type="InterPro" id="IPR002060">
    <property type="entry name" value="Squ/phyt_synthse"/>
</dbReference>
<accession>A0A543KJQ4</accession>
<dbReference type="SUPFAM" id="SSF48576">
    <property type="entry name" value="Terpenoid synthases"/>
    <property type="match status" value="1"/>
</dbReference>
<keyword evidence="2" id="KW-0808">Transferase</keyword>
<dbReference type="InterPro" id="IPR008949">
    <property type="entry name" value="Isoprenoid_synthase_dom_sf"/>
</dbReference>
<evidence type="ECO:0000313" key="3">
    <source>
        <dbReference type="EMBL" id="TQM95307.1"/>
    </source>
</evidence>
<dbReference type="GO" id="GO:0008299">
    <property type="term" value="P:isoprenoid biosynthetic process"/>
    <property type="evidence" value="ECO:0007669"/>
    <property type="project" value="UniProtKB-ARBA"/>
</dbReference>